<evidence type="ECO:0000313" key="1">
    <source>
        <dbReference type="EMBL" id="KAJ3833258.1"/>
    </source>
</evidence>
<dbReference type="Proteomes" id="UP001163846">
    <property type="component" value="Unassembled WGS sequence"/>
</dbReference>
<keyword evidence="2" id="KW-1185">Reference proteome</keyword>
<dbReference type="SUPFAM" id="SSF52047">
    <property type="entry name" value="RNI-like"/>
    <property type="match status" value="1"/>
</dbReference>
<evidence type="ECO:0000313" key="2">
    <source>
        <dbReference type="Proteomes" id="UP001163846"/>
    </source>
</evidence>
<proteinExistence type="predicted"/>
<gene>
    <name evidence="1" type="ORF">F5878DRAFT_633198</name>
</gene>
<sequence length="469" mass="53743">MLHELFLRLYQPFLHFSWRRSAWLTTIFNLLSFFIRKLTIMRRRSPSFPDLPVEVLMEIFQFATYLQESESILPLDPFIPQQISHNALGPNTDLSTTRTKCALVLVCRSWRNVAIPLLYRNLVIRSPRKATLLLSALESSYQTPPGTTTPSRSPLPSDHGRFARHLEIFTHSRGSNSYNFLMTICRVVQRCPNLRILSGSWNHALPSGFRQSISQMCKSNVREMFWSESDPDSYKLAEFMNSFQNLRVLDISRMTAMHNESALISLPSVQDLIMSIHAESVSLATSMSVPKLHTLVIRLDNQKLYPEYSKHMKSFLQTHATAIRTLHLLPPPGPNDQTPLQDFHTLFEDCACLETVTFHVNSTPDFHHPSVRRVGVRGLSSEAFDSKTNNGSTCLKTLADRLCYPCLETVRTVEYLVENHITSQDHYIWWCEQFERRGVDFQDGAGIVWLYSETQDVQDTGGTPSNEKS</sequence>
<reference evidence="1" key="1">
    <citation type="submission" date="2022-08" db="EMBL/GenBank/DDBJ databases">
        <authorList>
            <consortium name="DOE Joint Genome Institute"/>
            <person name="Min B."/>
            <person name="Riley R."/>
            <person name="Sierra-Patev S."/>
            <person name="Naranjo-Ortiz M."/>
            <person name="Looney B."/>
            <person name="Konkel Z."/>
            <person name="Slot J.C."/>
            <person name="Sakamoto Y."/>
            <person name="Steenwyk J.L."/>
            <person name="Rokas A."/>
            <person name="Carro J."/>
            <person name="Camarero S."/>
            <person name="Ferreira P."/>
            <person name="Molpeceres G."/>
            <person name="Ruiz-Duenas F.J."/>
            <person name="Serrano A."/>
            <person name="Henrissat B."/>
            <person name="Drula E."/>
            <person name="Hughes K.W."/>
            <person name="Mata J.L."/>
            <person name="Ishikawa N.K."/>
            <person name="Vargas-Isla R."/>
            <person name="Ushijima S."/>
            <person name="Smith C.A."/>
            <person name="Ahrendt S."/>
            <person name="Andreopoulos W."/>
            <person name="He G."/>
            <person name="Labutti K."/>
            <person name="Lipzen A."/>
            <person name="Ng V."/>
            <person name="Sandor L."/>
            <person name="Barry K."/>
            <person name="Martinez A.T."/>
            <person name="Xiao Y."/>
            <person name="Gibbons J.G."/>
            <person name="Terashima K."/>
            <person name="Hibbett D.S."/>
            <person name="Grigoriev I.V."/>
        </authorList>
    </citation>
    <scope>NUCLEOTIDE SEQUENCE</scope>
    <source>
        <strain evidence="1">TFB9207</strain>
    </source>
</reference>
<dbReference type="Gene3D" id="3.80.10.10">
    <property type="entry name" value="Ribonuclease Inhibitor"/>
    <property type="match status" value="1"/>
</dbReference>
<dbReference type="AlphaFoldDB" id="A0AA38NZ00"/>
<protein>
    <recommendedName>
        <fullName evidence="3">F-box domain-containing protein</fullName>
    </recommendedName>
</protein>
<evidence type="ECO:0008006" key="3">
    <source>
        <dbReference type="Google" id="ProtNLM"/>
    </source>
</evidence>
<dbReference type="InterPro" id="IPR032675">
    <property type="entry name" value="LRR_dom_sf"/>
</dbReference>
<accession>A0AA38NZ00</accession>
<dbReference type="EMBL" id="MU806736">
    <property type="protein sequence ID" value="KAJ3833258.1"/>
    <property type="molecule type" value="Genomic_DNA"/>
</dbReference>
<name>A0AA38NZ00_9AGAR</name>
<comment type="caution">
    <text evidence="1">The sequence shown here is derived from an EMBL/GenBank/DDBJ whole genome shotgun (WGS) entry which is preliminary data.</text>
</comment>
<organism evidence="1 2">
    <name type="scientific">Lentinula raphanica</name>
    <dbReference type="NCBI Taxonomy" id="153919"/>
    <lineage>
        <taxon>Eukaryota</taxon>
        <taxon>Fungi</taxon>
        <taxon>Dikarya</taxon>
        <taxon>Basidiomycota</taxon>
        <taxon>Agaricomycotina</taxon>
        <taxon>Agaricomycetes</taxon>
        <taxon>Agaricomycetidae</taxon>
        <taxon>Agaricales</taxon>
        <taxon>Marasmiineae</taxon>
        <taxon>Omphalotaceae</taxon>
        <taxon>Lentinula</taxon>
    </lineage>
</organism>